<dbReference type="Proteomes" id="UP000184603">
    <property type="component" value="Unassembled WGS sequence"/>
</dbReference>
<protein>
    <submittedName>
        <fullName evidence="1">Uncharacterized protein</fullName>
    </submittedName>
</protein>
<organism evidence="1 2">
    <name type="scientific">Desulfopila aestuarii DSM 18488</name>
    <dbReference type="NCBI Taxonomy" id="1121416"/>
    <lineage>
        <taxon>Bacteria</taxon>
        <taxon>Pseudomonadati</taxon>
        <taxon>Thermodesulfobacteriota</taxon>
        <taxon>Desulfobulbia</taxon>
        <taxon>Desulfobulbales</taxon>
        <taxon>Desulfocapsaceae</taxon>
        <taxon>Desulfopila</taxon>
    </lineage>
</organism>
<sequence length="203" mass="23927">MNHLRAYCFLLLSLLIITYPHYALSFEYDFLNSGINKNQVLNYLKENNIEIPINIDLAKEYKNPTNNILMYRDTLFDKKASVMLTFTCNTEKLYKAEIRIYSNKKEVKELRSLLDMKIRNKYESNTSLEYFSGRGPEKNIGGGLFCPSTDFIRYRTNNDEVLIELLSCRPIIDITYTDVNIKKENMKEERERWGLKHGDSSKF</sequence>
<proteinExistence type="predicted"/>
<evidence type="ECO:0000313" key="2">
    <source>
        <dbReference type="Proteomes" id="UP000184603"/>
    </source>
</evidence>
<dbReference type="AlphaFoldDB" id="A0A1M7YMA9"/>
<evidence type="ECO:0000313" key="1">
    <source>
        <dbReference type="EMBL" id="SHO53764.1"/>
    </source>
</evidence>
<name>A0A1M7YMA9_9BACT</name>
<gene>
    <name evidence="1" type="ORF">SAMN02745220_05293</name>
</gene>
<keyword evidence="2" id="KW-1185">Reference proteome</keyword>
<dbReference type="RefSeq" id="WP_073617268.1">
    <property type="nucleotide sequence ID" value="NZ_FRFE01000075.1"/>
</dbReference>
<accession>A0A1M7YMA9</accession>
<reference evidence="1 2" key="1">
    <citation type="submission" date="2016-12" db="EMBL/GenBank/DDBJ databases">
        <authorList>
            <person name="Song W.-J."/>
            <person name="Kurnit D.M."/>
        </authorList>
    </citation>
    <scope>NUCLEOTIDE SEQUENCE [LARGE SCALE GENOMIC DNA]</scope>
    <source>
        <strain evidence="1 2">DSM 18488</strain>
    </source>
</reference>
<dbReference type="EMBL" id="FRFE01000075">
    <property type="protein sequence ID" value="SHO53764.1"/>
    <property type="molecule type" value="Genomic_DNA"/>
</dbReference>